<dbReference type="EMBL" id="AP022598">
    <property type="protein sequence ID" value="BBY76564.1"/>
    <property type="molecule type" value="Genomic_DNA"/>
</dbReference>
<dbReference type="Pfam" id="PF03492">
    <property type="entry name" value="Methyltransf_7"/>
    <property type="match status" value="1"/>
</dbReference>
<evidence type="ECO:0000313" key="4">
    <source>
        <dbReference type="Proteomes" id="UP000466554"/>
    </source>
</evidence>
<accession>A0A7I7U5A6</accession>
<reference evidence="3 4" key="1">
    <citation type="journal article" date="2019" name="Emerg. Microbes Infect.">
        <title>Comprehensive subspecies identification of 175 nontuberculous mycobacteria species based on 7547 genomic profiles.</title>
        <authorList>
            <person name="Matsumoto Y."/>
            <person name="Kinjo T."/>
            <person name="Motooka D."/>
            <person name="Nabeya D."/>
            <person name="Jung N."/>
            <person name="Uechi K."/>
            <person name="Horii T."/>
            <person name="Iida T."/>
            <person name="Fujita J."/>
            <person name="Nakamura S."/>
        </authorList>
    </citation>
    <scope>NUCLEOTIDE SEQUENCE [LARGE SCALE GENOMIC DNA]</scope>
    <source>
        <strain evidence="3 4">JCM 6367</strain>
    </source>
</reference>
<proteinExistence type="predicted"/>
<keyword evidence="2" id="KW-0460">Magnesium</keyword>
<organism evidence="3 4">
    <name type="scientific">Mycolicibacterium parafortuitum</name>
    <name type="common">Mycobacterium parafortuitum</name>
    <dbReference type="NCBI Taxonomy" id="39692"/>
    <lineage>
        <taxon>Bacteria</taxon>
        <taxon>Bacillati</taxon>
        <taxon>Actinomycetota</taxon>
        <taxon>Actinomycetes</taxon>
        <taxon>Mycobacteriales</taxon>
        <taxon>Mycobacteriaceae</taxon>
        <taxon>Mycolicibacterium</taxon>
    </lineage>
</organism>
<evidence type="ECO:0000313" key="3">
    <source>
        <dbReference type="EMBL" id="BBY76564.1"/>
    </source>
</evidence>
<sequence length="362" mass="39380">MMAESSIVVRPEPAGSPFYSAASRLQASGLVPAIAVFERAAAAVPIPQPPQPIVIADYGAADGMTSLLPVGAAIAVLRKRTRPEHSVLVAHTDRADNDFSALFHVLENDPDSYLHKDKATYVSAVGRSFYRQIMPSNSVNLGWSAWAVDWLTQTPCSVEGRLQVAFTSDQAIRDAYAKQAARDWHEFVAFRGRELCPGGRLLVMTQALDEDGNGGLRPMMTAMLDALAELAGAGVLTADELARMCIPTVARAAADFRAPFAPSGRFEGLEIEHLEIFDAEDRFWARYRIDNDAKAFGQRWAGFARVSVFAAMTQALDGAATGQRVAEFCDRLEKGVAERMAAAPERTRIPLAHVVLHKRPKS</sequence>
<evidence type="ECO:0008006" key="5">
    <source>
        <dbReference type="Google" id="ProtNLM"/>
    </source>
</evidence>
<evidence type="ECO:0000256" key="1">
    <source>
        <dbReference type="ARBA" id="ARBA00022723"/>
    </source>
</evidence>
<gene>
    <name evidence="3" type="ORF">MPRF_34630</name>
</gene>
<dbReference type="AlphaFoldDB" id="A0A7I7U5A6"/>
<dbReference type="InterPro" id="IPR005299">
    <property type="entry name" value="MeTrfase_7"/>
</dbReference>
<dbReference type="GO" id="GO:0046872">
    <property type="term" value="F:metal ion binding"/>
    <property type="evidence" value="ECO:0007669"/>
    <property type="project" value="UniProtKB-KW"/>
</dbReference>
<dbReference type="PANTHER" id="PTHR31009">
    <property type="entry name" value="S-ADENOSYL-L-METHIONINE:CARBOXYL METHYLTRANSFERASE FAMILY PROTEIN"/>
    <property type="match status" value="1"/>
</dbReference>
<dbReference type="Gene3D" id="3.40.50.150">
    <property type="entry name" value="Vaccinia Virus protein VP39"/>
    <property type="match status" value="1"/>
</dbReference>
<evidence type="ECO:0000256" key="2">
    <source>
        <dbReference type="ARBA" id="ARBA00022842"/>
    </source>
</evidence>
<dbReference type="InterPro" id="IPR042086">
    <property type="entry name" value="MeTrfase_capping"/>
</dbReference>
<dbReference type="SUPFAM" id="SSF53335">
    <property type="entry name" value="S-adenosyl-L-methionine-dependent methyltransferases"/>
    <property type="match status" value="1"/>
</dbReference>
<keyword evidence="1" id="KW-0479">Metal-binding</keyword>
<dbReference type="GO" id="GO:0008168">
    <property type="term" value="F:methyltransferase activity"/>
    <property type="evidence" value="ECO:0007669"/>
    <property type="project" value="InterPro"/>
</dbReference>
<dbReference type="Proteomes" id="UP000466554">
    <property type="component" value="Chromosome"/>
</dbReference>
<name>A0A7I7U5A6_MYCPF</name>
<dbReference type="Gene3D" id="1.10.1200.270">
    <property type="entry name" value="Methyltransferase, alpha-helical capping domain"/>
    <property type="match status" value="1"/>
</dbReference>
<dbReference type="InterPro" id="IPR029063">
    <property type="entry name" value="SAM-dependent_MTases_sf"/>
</dbReference>
<protein>
    <recommendedName>
        <fullName evidence="5">SAM-dependent methyltransferase</fullName>
    </recommendedName>
</protein>